<dbReference type="InterPro" id="IPR019775">
    <property type="entry name" value="WD40_repeat_CS"/>
</dbReference>
<dbReference type="SUPFAM" id="SSF50978">
    <property type="entry name" value="WD40 repeat-like"/>
    <property type="match status" value="1"/>
</dbReference>
<evidence type="ECO:0000256" key="4">
    <source>
        <dbReference type="ARBA" id="ARBA00023163"/>
    </source>
</evidence>
<evidence type="ECO:0000259" key="8">
    <source>
        <dbReference type="PROSITE" id="PS51516"/>
    </source>
</evidence>
<feature type="compositionally biased region" description="Basic residues" evidence="7">
    <location>
        <begin position="1"/>
        <end position="12"/>
    </location>
</feature>
<feature type="repeat" description="WD" evidence="6">
    <location>
        <begin position="472"/>
        <end position="513"/>
    </location>
</feature>
<reference evidence="9 10" key="1">
    <citation type="submission" date="2024-09" db="EMBL/GenBank/DDBJ databases">
        <title>Rethinking Asexuality: The Enigmatic Case of Functional Sexual Genes in Lepraria (Stereocaulaceae).</title>
        <authorList>
            <person name="Doellman M."/>
            <person name="Sun Y."/>
            <person name="Barcenas-Pena A."/>
            <person name="Lumbsch H.T."/>
            <person name="Grewe F."/>
        </authorList>
    </citation>
    <scope>NUCLEOTIDE SEQUENCE [LARGE SCALE GENOMIC DNA]</scope>
    <source>
        <strain evidence="9 10">Grewe 0041</strain>
    </source>
</reference>
<keyword evidence="3" id="KW-0805">Transcription regulation</keyword>
<evidence type="ECO:0000256" key="1">
    <source>
        <dbReference type="ARBA" id="ARBA00022574"/>
    </source>
</evidence>
<evidence type="ECO:0000256" key="6">
    <source>
        <dbReference type="PROSITE-ProRule" id="PRU00221"/>
    </source>
</evidence>
<evidence type="ECO:0000256" key="5">
    <source>
        <dbReference type="ARBA" id="ARBA00023242"/>
    </source>
</evidence>
<feature type="domain" description="Sox C-terminal" evidence="8">
    <location>
        <begin position="1"/>
        <end position="120"/>
    </location>
</feature>
<feature type="region of interest" description="Disordered" evidence="7">
    <location>
        <begin position="262"/>
        <end position="290"/>
    </location>
</feature>
<evidence type="ECO:0000256" key="7">
    <source>
        <dbReference type="SAM" id="MobiDB-lite"/>
    </source>
</evidence>
<dbReference type="Pfam" id="PF25175">
    <property type="entry name" value="Beta-prop_WDR5"/>
    <property type="match status" value="1"/>
</dbReference>
<dbReference type="PROSITE" id="PS51516">
    <property type="entry name" value="SOX_C"/>
    <property type="match status" value="1"/>
</dbReference>
<keyword evidence="2" id="KW-0677">Repeat</keyword>
<comment type="caution">
    <text evidence="9">The sequence shown here is derived from an EMBL/GenBank/DDBJ whole genome shotgun (WGS) entry which is preliminary data.</text>
</comment>
<dbReference type="PANTHER" id="PTHR19879">
    <property type="entry name" value="TRANSCRIPTION INITIATION FACTOR TFIID"/>
    <property type="match status" value="1"/>
</dbReference>
<sequence>MSANRYPKRRRVSERNKEATPPPEPEPLPQPAVQRYTGSPDELAGNSDHQKFHGRRRPSQPSRKTSRLGRASSQPKRGCKGRRKSNPEKTAAPETDPDELILNAALPEASSDELNDTPPTVSKSATEVDPNELILEAAASEASSQELQATATADAEYRWSPESPAISPLSALINPEELPEAAAPFDQDSPNKLPEDGAITFQDHFNDMPDAPAAAVSAQNRSDGVAIDHTTKHPIPTLIRTTTNTTSTFRGSFSRDVERPIDNRYISTSPPPYSRISTPIATPRELPTRPPQYVSYRQKMVLKGHKGGVAAVRFSPNGRLIASCSADATIKIWDTATGKHLHTLEGHLAGISTIAWSPDSKTLASGSDDKSIRLWDVSTGKAHPHPLQSHSNYVYALSFSPRGNILASGSYDEALFLWDVRTTRLMRSLPAHSDPIGGVDFIHDGTLIVSCASDGLIRIWDTATGQCLRTLVHEDNAAVTSVRFSPNGTFVLAWTLDSSVRLWNYKEGRCVKTYQGHKNEKYSIGGAFGVYHNEDKTEERAFVVTGSESGDIYSWDVQSKEILQRAEGHEGVVLGVDTWRGEGLMVSGGLDKTIRIWERDDGMGEEKAKEKEGHAANGIEETKDDIMVNGEGEHHAVNGEATAMDVDVDVVKEIEDHVVNNI</sequence>
<dbReference type="InterPro" id="IPR001680">
    <property type="entry name" value="WD40_rpt"/>
</dbReference>
<feature type="repeat" description="WD" evidence="6">
    <location>
        <begin position="566"/>
        <end position="598"/>
    </location>
</feature>
<feature type="region of interest" description="Disordered" evidence="7">
    <location>
        <begin position="1"/>
        <end position="162"/>
    </location>
</feature>
<dbReference type="Proteomes" id="UP001590951">
    <property type="component" value="Unassembled WGS sequence"/>
</dbReference>
<dbReference type="InterPro" id="IPR020472">
    <property type="entry name" value="WD40_PAC1"/>
</dbReference>
<dbReference type="PROSITE" id="PS50294">
    <property type="entry name" value="WD_REPEATS_REGION"/>
    <property type="match status" value="6"/>
</dbReference>
<dbReference type="InterPro" id="IPR015943">
    <property type="entry name" value="WD40/YVTN_repeat-like_dom_sf"/>
</dbReference>
<feature type="repeat" description="WD" evidence="6">
    <location>
        <begin position="429"/>
        <end position="470"/>
    </location>
</feature>
<protein>
    <recommendedName>
        <fullName evidence="8">Sox C-terminal domain-containing protein</fullName>
    </recommendedName>
</protein>
<feature type="repeat" description="WD" evidence="6">
    <location>
        <begin position="302"/>
        <end position="343"/>
    </location>
</feature>
<accession>A0ABR4BJK0</accession>
<dbReference type="Gene3D" id="2.130.10.10">
    <property type="entry name" value="YVTN repeat-like/Quinoprotein amine dehydrogenase"/>
    <property type="match status" value="1"/>
</dbReference>
<dbReference type="PRINTS" id="PR00320">
    <property type="entry name" value="GPROTEINBRPT"/>
</dbReference>
<gene>
    <name evidence="9" type="ORF">ABVK25_001606</name>
</gene>
<keyword evidence="5" id="KW-0539">Nucleus</keyword>
<dbReference type="SMART" id="SM00320">
    <property type="entry name" value="WD40"/>
    <property type="match status" value="7"/>
</dbReference>
<keyword evidence="4" id="KW-0804">Transcription</keyword>
<name>A0ABR4BJK0_9LECA</name>
<evidence type="ECO:0000256" key="2">
    <source>
        <dbReference type="ARBA" id="ARBA00022737"/>
    </source>
</evidence>
<evidence type="ECO:0000313" key="9">
    <source>
        <dbReference type="EMBL" id="KAL2057989.1"/>
    </source>
</evidence>
<dbReference type="InterPro" id="IPR059122">
    <property type="entry name" value="Beta-prop_WDR5-like"/>
</dbReference>
<keyword evidence="1 6" id="KW-0853">WD repeat</keyword>
<dbReference type="PANTHER" id="PTHR19879:SF9">
    <property type="entry name" value="TRANSCRIPTION INITIATION FACTOR TFIID SUBUNIT 5"/>
    <property type="match status" value="1"/>
</dbReference>
<keyword evidence="10" id="KW-1185">Reference proteome</keyword>
<dbReference type="CDD" id="cd00200">
    <property type="entry name" value="WD40"/>
    <property type="match status" value="1"/>
</dbReference>
<dbReference type="InterPro" id="IPR021934">
    <property type="entry name" value="Sox_C"/>
</dbReference>
<evidence type="ECO:0000313" key="10">
    <source>
        <dbReference type="Proteomes" id="UP001590951"/>
    </source>
</evidence>
<proteinExistence type="predicted"/>
<feature type="repeat" description="WD" evidence="6">
    <location>
        <begin position="344"/>
        <end position="385"/>
    </location>
</feature>
<dbReference type="InterPro" id="IPR036322">
    <property type="entry name" value="WD40_repeat_dom_sf"/>
</dbReference>
<dbReference type="PROSITE" id="PS00678">
    <property type="entry name" value="WD_REPEATS_1"/>
    <property type="match status" value="4"/>
</dbReference>
<dbReference type="EMBL" id="JBHFEH010000003">
    <property type="protein sequence ID" value="KAL2057989.1"/>
    <property type="molecule type" value="Genomic_DNA"/>
</dbReference>
<evidence type="ECO:0000256" key="3">
    <source>
        <dbReference type="ARBA" id="ARBA00023015"/>
    </source>
</evidence>
<feature type="compositionally biased region" description="Pro residues" evidence="7">
    <location>
        <begin position="20"/>
        <end position="30"/>
    </location>
</feature>
<dbReference type="PROSITE" id="PS50082">
    <property type="entry name" value="WD_REPEATS_2"/>
    <property type="match status" value="6"/>
</dbReference>
<feature type="compositionally biased region" description="Low complexity" evidence="7">
    <location>
        <begin position="135"/>
        <end position="149"/>
    </location>
</feature>
<organism evidence="9 10">
    <name type="scientific">Lepraria finkii</name>
    <dbReference type="NCBI Taxonomy" id="1340010"/>
    <lineage>
        <taxon>Eukaryota</taxon>
        <taxon>Fungi</taxon>
        <taxon>Dikarya</taxon>
        <taxon>Ascomycota</taxon>
        <taxon>Pezizomycotina</taxon>
        <taxon>Lecanoromycetes</taxon>
        <taxon>OSLEUM clade</taxon>
        <taxon>Lecanoromycetidae</taxon>
        <taxon>Lecanorales</taxon>
        <taxon>Lecanorineae</taxon>
        <taxon>Stereocaulaceae</taxon>
        <taxon>Lepraria</taxon>
    </lineage>
</organism>
<feature type="repeat" description="WD" evidence="6">
    <location>
        <begin position="387"/>
        <end position="428"/>
    </location>
</feature>